<keyword evidence="3" id="KW-0858">Xylan degradation</keyword>
<keyword evidence="8 9" id="KW-0624">Polysaccharide degradation</keyword>
<keyword evidence="6 9" id="KW-0119">Carbohydrate metabolism</keyword>
<keyword evidence="5 9" id="KW-0378">Hydrolase</keyword>
<evidence type="ECO:0000313" key="14">
    <source>
        <dbReference type="Proteomes" id="UP000746612"/>
    </source>
</evidence>
<sequence length="335" mass="37506">MKVTFLIVALVAAAEAVKVPCTGTTSLREEAAKKDLLIGSGAINPAYLDDAQFRAVLSQQFNSLSPENELKWNFFHTAKDTYDWHKLDRLVEFAEANDMAVKGHGLLSSCCNPDYVLNITSPDALRSEITKHFEAVMHRYRGKMDRWDVVSEALKTNGSGLASNQFYEILGPDWVEEAFRIARAADPGAKLFLNENLVESMPNKRQELYEMVSKLVSRGVPIDGIALQTHVTLEPLVPGVIRDMVNSYKALGLEVSIAKLDVHTYNATLQAEIYGDVVKEALDAGIKDISFWGFTDNHLYTWFPGSKPLIFNETYYPKEAFYSTHEALANFVQRS</sequence>
<dbReference type="GO" id="GO:0031176">
    <property type="term" value="F:endo-1,4-beta-xylanase activity"/>
    <property type="evidence" value="ECO:0007669"/>
    <property type="project" value="UniProtKB-EC"/>
</dbReference>
<dbReference type="PROSITE" id="PS51760">
    <property type="entry name" value="GH10_2"/>
    <property type="match status" value="1"/>
</dbReference>
<evidence type="ECO:0000259" key="11">
    <source>
        <dbReference type="PROSITE" id="PS51760"/>
    </source>
</evidence>
<accession>A0A2H3H9W7</accession>
<dbReference type="AlphaFoldDB" id="A0A2H3H9W7"/>
<keyword evidence="4 10" id="KW-0732">Signal</keyword>
<evidence type="ECO:0000313" key="13">
    <source>
        <dbReference type="EMBL" id="VIO55511.1"/>
    </source>
</evidence>
<dbReference type="Gene3D" id="3.20.20.80">
    <property type="entry name" value="Glycosidases"/>
    <property type="match status" value="1"/>
</dbReference>
<comment type="similarity">
    <text evidence="2 9">Belongs to the glycosyl hydrolase 10 (cellulase F) family.</text>
</comment>
<dbReference type="EMBL" id="CAJPIJ010000148">
    <property type="protein sequence ID" value="CAG1990538.1"/>
    <property type="molecule type" value="Genomic_DNA"/>
</dbReference>
<evidence type="ECO:0000256" key="6">
    <source>
        <dbReference type="ARBA" id="ARBA00023277"/>
    </source>
</evidence>
<dbReference type="OrthoDB" id="3055998at2759"/>
<dbReference type="PANTHER" id="PTHR31490:SF88">
    <property type="entry name" value="BETA-XYLANASE"/>
    <property type="match status" value="1"/>
</dbReference>
<dbReference type="PANTHER" id="PTHR31490">
    <property type="entry name" value="GLYCOSYL HYDROLASE"/>
    <property type="match status" value="1"/>
</dbReference>
<evidence type="ECO:0000256" key="1">
    <source>
        <dbReference type="ARBA" id="ARBA00000681"/>
    </source>
</evidence>
<dbReference type="Pfam" id="PF00331">
    <property type="entry name" value="Glyco_hydro_10"/>
    <property type="match status" value="1"/>
</dbReference>
<reference evidence="12" key="2">
    <citation type="submission" date="2021-03" db="EMBL/GenBank/DDBJ databases">
        <authorList>
            <person name="Alouane T."/>
            <person name="Langin T."/>
            <person name="Bonhomme L."/>
        </authorList>
    </citation>
    <scope>NUCLEOTIDE SEQUENCE</scope>
    <source>
        <strain evidence="12">MDC_Fg202</strain>
    </source>
</reference>
<dbReference type="EMBL" id="CAAKMV010000120">
    <property type="protein sequence ID" value="VIO55511.1"/>
    <property type="molecule type" value="Genomic_DNA"/>
</dbReference>
<dbReference type="SUPFAM" id="SSF51445">
    <property type="entry name" value="(Trans)glycosidases"/>
    <property type="match status" value="1"/>
</dbReference>
<keyword evidence="7 9" id="KW-0326">Glycosidase</keyword>
<dbReference type="InterPro" id="IPR017853">
    <property type="entry name" value="GH"/>
</dbReference>
<dbReference type="EC" id="3.2.1.8" evidence="9"/>
<feature type="chain" id="PRO_5041061608" description="Beta-xylanase" evidence="10">
    <location>
        <begin position="17"/>
        <end position="335"/>
    </location>
</feature>
<dbReference type="SMART" id="SM00633">
    <property type="entry name" value="Glyco_10"/>
    <property type="match status" value="1"/>
</dbReference>
<proteinExistence type="inferred from homology"/>
<evidence type="ECO:0000256" key="2">
    <source>
        <dbReference type="ARBA" id="ARBA00007495"/>
    </source>
</evidence>
<evidence type="ECO:0000256" key="8">
    <source>
        <dbReference type="ARBA" id="ARBA00023326"/>
    </source>
</evidence>
<feature type="signal peptide" evidence="10">
    <location>
        <begin position="1"/>
        <end position="16"/>
    </location>
</feature>
<feature type="domain" description="GH10" evidence="11">
    <location>
        <begin position="22"/>
        <end position="327"/>
    </location>
</feature>
<dbReference type="PRINTS" id="PR00134">
    <property type="entry name" value="GLHYDRLASE10"/>
</dbReference>
<evidence type="ECO:0000256" key="3">
    <source>
        <dbReference type="ARBA" id="ARBA00022651"/>
    </source>
</evidence>
<name>A0A2H3H9W7_GIBZA</name>
<organism evidence="12 14">
    <name type="scientific">Gibberella zeae</name>
    <name type="common">Wheat head blight fungus</name>
    <name type="synonym">Fusarium graminearum</name>
    <dbReference type="NCBI Taxonomy" id="5518"/>
    <lineage>
        <taxon>Eukaryota</taxon>
        <taxon>Fungi</taxon>
        <taxon>Dikarya</taxon>
        <taxon>Ascomycota</taxon>
        <taxon>Pezizomycotina</taxon>
        <taxon>Sordariomycetes</taxon>
        <taxon>Hypocreomycetidae</taxon>
        <taxon>Hypocreales</taxon>
        <taxon>Nectriaceae</taxon>
        <taxon>Fusarium</taxon>
    </lineage>
</organism>
<protein>
    <recommendedName>
        <fullName evidence="9">Beta-xylanase</fullName>
        <ecNumber evidence="9">3.2.1.8</ecNumber>
    </recommendedName>
</protein>
<reference evidence="13" key="1">
    <citation type="submission" date="2019-04" db="EMBL/GenBank/DDBJ databases">
        <authorList>
            <person name="Melise S."/>
            <person name="Noan J."/>
            <person name="Okalmin O."/>
        </authorList>
    </citation>
    <scope>NUCLEOTIDE SEQUENCE</scope>
    <source>
        <strain evidence="13">FN9</strain>
    </source>
</reference>
<evidence type="ECO:0000256" key="4">
    <source>
        <dbReference type="ARBA" id="ARBA00022729"/>
    </source>
</evidence>
<evidence type="ECO:0000256" key="9">
    <source>
        <dbReference type="RuleBase" id="RU361174"/>
    </source>
</evidence>
<evidence type="ECO:0000313" key="12">
    <source>
        <dbReference type="EMBL" id="CAG1990538.1"/>
    </source>
</evidence>
<comment type="catalytic activity">
    <reaction evidence="1 9">
        <text>Endohydrolysis of (1-&gt;4)-beta-D-xylosidic linkages in xylans.</text>
        <dbReference type="EC" id="3.2.1.8"/>
    </reaction>
</comment>
<evidence type="ECO:0000256" key="10">
    <source>
        <dbReference type="SAM" id="SignalP"/>
    </source>
</evidence>
<evidence type="ECO:0000256" key="7">
    <source>
        <dbReference type="ARBA" id="ARBA00023295"/>
    </source>
</evidence>
<evidence type="ECO:0000256" key="5">
    <source>
        <dbReference type="ARBA" id="ARBA00022801"/>
    </source>
</evidence>
<dbReference type="InterPro" id="IPR044846">
    <property type="entry name" value="GH10"/>
</dbReference>
<dbReference type="GO" id="GO:0045493">
    <property type="term" value="P:xylan catabolic process"/>
    <property type="evidence" value="ECO:0007669"/>
    <property type="project" value="UniProtKB-KW"/>
</dbReference>
<dbReference type="Proteomes" id="UP000746612">
    <property type="component" value="Unassembled WGS sequence"/>
</dbReference>
<dbReference type="InterPro" id="IPR001000">
    <property type="entry name" value="GH10_dom"/>
</dbReference>
<gene>
    <name evidence="13" type="ORF">FUG_LOCUS170402</name>
    <name evidence="12" type="ORF">MDCFG202_LOCUS335202</name>
</gene>